<dbReference type="GO" id="GO:0030288">
    <property type="term" value="C:outer membrane-bounded periplasmic space"/>
    <property type="evidence" value="ECO:0007669"/>
    <property type="project" value="TreeGrafter"/>
</dbReference>
<dbReference type="PANTHER" id="PTHR30404">
    <property type="entry name" value="N-ACETYLMURAMOYL-L-ALANINE AMIDASE"/>
    <property type="match status" value="1"/>
</dbReference>
<proteinExistence type="predicted"/>
<dbReference type="InterPro" id="IPR002508">
    <property type="entry name" value="MurNAc-LAA_cat"/>
</dbReference>
<dbReference type="Proteomes" id="UP000585258">
    <property type="component" value="Unassembled WGS sequence"/>
</dbReference>
<protein>
    <submittedName>
        <fullName evidence="2">N-acetylmuramoyl-L-alanine amidase</fullName>
    </submittedName>
</protein>
<sequence>MKIVIDYGHCLSGYDTGASGNGYREEICTREIGKRIKSKLEKLGHAVYAIAPDYSNSVRESLNVRVNSANSKSAEISVSIHLNAGGGRGIEIYTKNGQAFSQATNILKNICEMGYVNRGIKDGSELALVGSIWTNSMLIECGFIDNESDMKIYNPEKIADAIVKGLVGSTVSIPDRETSGENSNGGTINKNKYLNLSPSVTSWRVYPLGKSPVVGNEVGKLAPSQYGGLSYLILGSPSVDIYTIETSVWGKVNIYAPSNDSSCSFTNSSNDGGSPSVPSAVKYLNLSPSVSSWRVYPLGKNPVIGNEIGSLAPVTYGGLSYEIKGNPIGDVYTIITSVWGKVNIYAPRDNESTITSRPSY</sequence>
<dbReference type="SMART" id="SM00646">
    <property type="entry name" value="Ami_3"/>
    <property type="match status" value="1"/>
</dbReference>
<evidence type="ECO:0000313" key="3">
    <source>
        <dbReference type="Proteomes" id="UP000585258"/>
    </source>
</evidence>
<reference evidence="2 3" key="1">
    <citation type="submission" date="2020-08" db="EMBL/GenBank/DDBJ databases">
        <title>Clostridia isolated from Swiss meat.</title>
        <authorList>
            <person name="Wambui J."/>
            <person name="Stevens M.J.A."/>
            <person name="Stephan R."/>
        </authorList>
    </citation>
    <scope>NUCLEOTIDE SEQUENCE [LARGE SCALE GENOMIC DNA]</scope>
    <source>
        <strain evidence="2 3">CM001</strain>
    </source>
</reference>
<gene>
    <name evidence="2" type="ORF">H7E68_14855</name>
</gene>
<name>A0A7X0SED4_9CLOT</name>
<dbReference type="RefSeq" id="WP_185165122.1">
    <property type="nucleotide sequence ID" value="NZ_JACKWY010000010.1"/>
</dbReference>
<evidence type="ECO:0000259" key="1">
    <source>
        <dbReference type="SMART" id="SM00646"/>
    </source>
</evidence>
<dbReference type="SUPFAM" id="SSF53187">
    <property type="entry name" value="Zn-dependent exopeptidases"/>
    <property type="match status" value="1"/>
</dbReference>
<comment type="caution">
    <text evidence="2">The sequence shown here is derived from an EMBL/GenBank/DDBJ whole genome shotgun (WGS) entry which is preliminary data.</text>
</comment>
<dbReference type="GO" id="GO:0008745">
    <property type="term" value="F:N-acetylmuramoyl-L-alanine amidase activity"/>
    <property type="evidence" value="ECO:0007669"/>
    <property type="project" value="InterPro"/>
</dbReference>
<feature type="domain" description="MurNAc-LAA" evidence="1">
    <location>
        <begin position="66"/>
        <end position="167"/>
    </location>
</feature>
<dbReference type="InterPro" id="IPR050695">
    <property type="entry name" value="N-acetylmuramoyl_amidase_3"/>
</dbReference>
<dbReference type="GO" id="GO:0009253">
    <property type="term" value="P:peptidoglycan catabolic process"/>
    <property type="evidence" value="ECO:0007669"/>
    <property type="project" value="InterPro"/>
</dbReference>
<dbReference type="CDD" id="cd02696">
    <property type="entry name" value="MurNAc-LAA"/>
    <property type="match status" value="1"/>
</dbReference>
<dbReference type="Pfam" id="PF01520">
    <property type="entry name" value="Amidase_3"/>
    <property type="match status" value="1"/>
</dbReference>
<evidence type="ECO:0000313" key="2">
    <source>
        <dbReference type="EMBL" id="MBB6715984.1"/>
    </source>
</evidence>
<dbReference type="Gene3D" id="3.40.630.40">
    <property type="entry name" value="Zn-dependent exopeptidases"/>
    <property type="match status" value="1"/>
</dbReference>
<dbReference type="AlphaFoldDB" id="A0A7X0SED4"/>
<dbReference type="PANTHER" id="PTHR30404:SF8">
    <property type="entry name" value="AUTOLYSIN PH-RELATED"/>
    <property type="match status" value="1"/>
</dbReference>
<dbReference type="EMBL" id="JACKWY010000010">
    <property type="protein sequence ID" value="MBB6715984.1"/>
    <property type="molecule type" value="Genomic_DNA"/>
</dbReference>
<organism evidence="2 3">
    <name type="scientific">Clostridium gasigenes</name>
    <dbReference type="NCBI Taxonomy" id="94869"/>
    <lineage>
        <taxon>Bacteria</taxon>
        <taxon>Bacillati</taxon>
        <taxon>Bacillota</taxon>
        <taxon>Clostridia</taxon>
        <taxon>Eubacteriales</taxon>
        <taxon>Clostridiaceae</taxon>
        <taxon>Clostridium</taxon>
    </lineage>
</organism>
<accession>A0A7X0SED4</accession>